<evidence type="ECO:0000313" key="2">
    <source>
        <dbReference type="Proteomes" id="UP000293154"/>
    </source>
</evidence>
<dbReference type="EMBL" id="CP034752">
    <property type="protein sequence ID" value="QBH96793.1"/>
    <property type="molecule type" value="Genomic_DNA"/>
</dbReference>
<reference evidence="1 2" key="1">
    <citation type="submission" date="2019-03" db="EMBL/GenBank/DDBJ databases">
        <title>Pragia sp. nov. isolated from the gut tract of Carduelis flavirostris.</title>
        <authorList>
            <person name="Ge Y."/>
        </authorList>
    </citation>
    <scope>NUCLEOTIDE SEQUENCE [LARGE SCALE GENOMIC DNA]</scope>
    <source>
        <strain evidence="1 2">CF-458</strain>
    </source>
</reference>
<dbReference type="OrthoDB" id="2081253at2"/>
<keyword evidence="2" id="KW-1185">Reference proteome</keyword>
<dbReference type="Proteomes" id="UP000293154">
    <property type="component" value="Chromosome"/>
</dbReference>
<dbReference type="AlphaFoldDB" id="A0A411WKP6"/>
<dbReference type="NCBIfam" id="TIGR01635">
    <property type="entry name" value="tail_comp_S"/>
    <property type="match status" value="1"/>
</dbReference>
<dbReference type="RefSeq" id="WP_130591737.1">
    <property type="nucleotide sequence ID" value="NZ_CP034752.1"/>
</dbReference>
<sequence length="157" mass="16926">MRIDYQFDNDEINCSIQGLTSLGQDLRPITRAISMVLAGESEDAFEKEADPTTGQPWPVLSEAYRERLEKKGKNGKMLQRSQGGLAMSLTPDFDAVSAAIGTNKVYGALMHLGGTPAMPAAPAAVKARPYMGLPPEGIIRIVDIINQMHQNALNGQG</sequence>
<dbReference type="KEGG" id="prag:EKN56_10460"/>
<evidence type="ECO:0000313" key="1">
    <source>
        <dbReference type="EMBL" id="QBH96793.1"/>
    </source>
</evidence>
<proteinExistence type="predicted"/>
<name>A0A411WKP6_9GAMM</name>
<organism evidence="1 2">
    <name type="scientific">Limnobaculum zhutongyuii</name>
    <dbReference type="NCBI Taxonomy" id="2498113"/>
    <lineage>
        <taxon>Bacteria</taxon>
        <taxon>Pseudomonadati</taxon>
        <taxon>Pseudomonadota</taxon>
        <taxon>Gammaproteobacteria</taxon>
        <taxon>Enterobacterales</taxon>
        <taxon>Budviciaceae</taxon>
        <taxon>Limnobaculum</taxon>
    </lineage>
</organism>
<gene>
    <name evidence="1" type="ORF">EKN56_10460</name>
</gene>
<protein>
    <submittedName>
        <fullName evidence="1">Phage virion morphogenesis protein</fullName>
    </submittedName>
</protein>
<dbReference type="InterPro" id="IPR006522">
    <property type="entry name" value="Phage_virion_morphogenesis"/>
</dbReference>
<dbReference type="Pfam" id="PF05069">
    <property type="entry name" value="Phage_tail_S"/>
    <property type="match status" value="1"/>
</dbReference>
<accession>A0A411WKP6</accession>